<keyword evidence="5 12" id="KW-0067">ATP-binding</keyword>
<dbReference type="CDD" id="cd17932">
    <property type="entry name" value="DEXQc_UvrD"/>
    <property type="match status" value="1"/>
</dbReference>
<evidence type="ECO:0000256" key="12">
    <source>
        <dbReference type="PROSITE-ProRule" id="PRU00560"/>
    </source>
</evidence>
<dbReference type="Proteomes" id="UP000826014">
    <property type="component" value="Chromosome"/>
</dbReference>
<evidence type="ECO:0000256" key="6">
    <source>
        <dbReference type="ARBA" id="ARBA00023125"/>
    </source>
</evidence>
<comment type="catalytic activity">
    <reaction evidence="11">
        <text>ATP + H2O = ADP + phosphate + H(+)</text>
        <dbReference type="Rhea" id="RHEA:13065"/>
        <dbReference type="ChEBI" id="CHEBI:15377"/>
        <dbReference type="ChEBI" id="CHEBI:15378"/>
        <dbReference type="ChEBI" id="CHEBI:30616"/>
        <dbReference type="ChEBI" id="CHEBI:43474"/>
        <dbReference type="ChEBI" id="CHEBI:456216"/>
        <dbReference type="EC" id="5.6.2.4"/>
    </reaction>
</comment>
<evidence type="ECO:0000256" key="9">
    <source>
        <dbReference type="ARBA" id="ARBA00034808"/>
    </source>
</evidence>
<dbReference type="Gene3D" id="3.40.50.300">
    <property type="entry name" value="P-loop containing nucleotide triphosphate hydrolases"/>
    <property type="match status" value="2"/>
</dbReference>
<proteinExistence type="inferred from homology"/>
<dbReference type="GO" id="GO:0016787">
    <property type="term" value="F:hydrolase activity"/>
    <property type="evidence" value="ECO:0007669"/>
    <property type="project" value="UniProtKB-KW"/>
</dbReference>
<comment type="catalytic activity">
    <reaction evidence="8">
        <text>Couples ATP hydrolysis with the unwinding of duplex DNA by translocating in the 3'-5' direction.</text>
        <dbReference type="EC" id="5.6.2.4"/>
    </reaction>
</comment>
<dbReference type="Gene3D" id="1.10.10.160">
    <property type="match status" value="1"/>
</dbReference>
<comment type="similarity">
    <text evidence="1">Belongs to the helicase family. UvrD subfamily.</text>
</comment>
<dbReference type="InterPro" id="IPR014017">
    <property type="entry name" value="DNA_helicase_UvrD-like_C"/>
</dbReference>
<evidence type="ECO:0000256" key="3">
    <source>
        <dbReference type="ARBA" id="ARBA00022801"/>
    </source>
</evidence>
<evidence type="ECO:0000313" key="17">
    <source>
        <dbReference type="Proteomes" id="UP000826014"/>
    </source>
</evidence>
<dbReference type="GO" id="GO:0003678">
    <property type="term" value="F:DNA helicase activity"/>
    <property type="evidence" value="ECO:0007669"/>
    <property type="project" value="UniProtKB-EC"/>
</dbReference>
<dbReference type="EMBL" id="CP075587">
    <property type="protein sequence ID" value="QYF48084.1"/>
    <property type="molecule type" value="Genomic_DNA"/>
</dbReference>
<dbReference type="Pfam" id="PF00580">
    <property type="entry name" value="UvrD-helicase"/>
    <property type="match status" value="1"/>
</dbReference>
<protein>
    <recommendedName>
        <fullName evidence="9">DNA 3'-5' helicase</fullName>
        <ecNumber evidence="9">5.6.2.4</ecNumber>
    </recommendedName>
    <alternativeName>
        <fullName evidence="10">DNA 3'-5' helicase II</fullName>
    </alternativeName>
</protein>
<dbReference type="PROSITE" id="PS51198">
    <property type="entry name" value="UVRD_HELICASE_ATP_BIND"/>
    <property type="match status" value="1"/>
</dbReference>
<dbReference type="CDD" id="cd18807">
    <property type="entry name" value="SF1_C_UvrD"/>
    <property type="match status" value="1"/>
</dbReference>
<feature type="domain" description="UvrD-like helicase C-terminal" evidence="15">
    <location>
        <begin position="276"/>
        <end position="553"/>
    </location>
</feature>
<dbReference type="SUPFAM" id="SSF52540">
    <property type="entry name" value="P-loop containing nucleoside triphosphate hydrolases"/>
    <property type="match status" value="1"/>
</dbReference>
<gene>
    <name evidence="16" type="ORF">RHABOEDO_000183</name>
</gene>
<organism evidence="16 17">
    <name type="scientific">Candidatus Rhabdochlamydia oedothoracis</name>
    <dbReference type="NCBI Taxonomy" id="2720720"/>
    <lineage>
        <taxon>Bacteria</taxon>
        <taxon>Pseudomonadati</taxon>
        <taxon>Chlamydiota</taxon>
        <taxon>Chlamydiia</taxon>
        <taxon>Parachlamydiales</taxon>
        <taxon>Candidatus Rhabdochlamydiaceae</taxon>
        <taxon>Candidatus Rhabdochlamydia</taxon>
    </lineage>
</organism>
<evidence type="ECO:0000313" key="16">
    <source>
        <dbReference type="EMBL" id="QYF48084.1"/>
    </source>
</evidence>
<evidence type="ECO:0000256" key="8">
    <source>
        <dbReference type="ARBA" id="ARBA00034617"/>
    </source>
</evidence>
<keyword evidence="3 12" id="KW-0378">Hydrolase</keyword>
<evidence type="ECO:0000256" key="4">
    <source>
        <dbReference type="ARBA" id="ARBA00022806"/>
    </source>
</evidence>
<dbReference type="InterPro" id="IPR000212">
    <property type="entry name" value="DNA_helicase_UvrD/REP"/>
</dbReference>
<feature type="coiled-coil region" evidence="13">
    <location>
        <begin position="495"/>
        <end position="522"/>
    </location>
</feature>
<evidence type="ECO:0000256" key="5">
    <source>
        <dbReference type="ARBA" id="ARBA00022840"/>
    </source>
</evidence>
<dbReference type="PANTHER" id="PTHR11070:SF2">
    <property type="entry name" value="ATP-DEPENDENT DNA HELICASE SRS2"/>
    <property type="match status" value="1"/>
</dbReference>
<feature type="domain" description="UvrD-like helicase ATP-binding" evidence="14">
    <location>
        <begin position="5"/>
        <end position="275"/>
    </location>
</feature>
<feature type="binding site" evidence="12">
    <location>
        <begin position="26"/>
        <end position="33"/>
    </location>
    <ligand>
        <name>ATP</name>
        <dbReference type="ChEBI" id="CHEBI:30616"/>
    </ligand>
</feature>
<keyword evidence="17" id="KW-1185">Reference proteome</keyword>
<evidence type="ECO:0000256" key="2">
    <source>
        <dbReference type="ARBA" id="ARBA00022741"/>
    </source>
</evidence>
<evidence type="ECO:0000256" key="13">
    <source>
        <dbReference type="SAM" id="Coils"/>
    </source>
</evidence>
<dbReference type="InterPro" id="IPR013986">
    <property type="entry name" value="DExx_box_DNA_helicase_dom_sf"/>
</dbReference>
<dbReference type="EC" id="5.6.2.4" evidence="9"/>
<evidence type="ECO:0000259" key="14">
    <source>
        <dbReference type="PROSITE" id="PS51198"/>
    </source>
</evidence>
<accession>A0ABX8V4E0</accession>
<dbReference type="PANTHER" id="PTHR11070">
    <property type="entry name" value="UVRD / RECB / PCRA DNA HELICASE FAMILY MEMBER"/>
    <property type="match status" value="1"/>
</dbReference>
<evidence type="ECO:0000259" key="15">
    <source>
        <dbReference type="PROSITE" id="PS51217"/>
    </source>
</evidence>
<name>A0ABX8V4E0_9BACT</name>
<dbReference type="RefSeq" id="WP_215217402.1">
    <property type="nucleotide sequence ID" value="NZ_CP075587.1"/>
</dbReference>
<keyword evidence="2 12" id="KW-0547">Nucleotide-binding</keyword>
<keyword evidence="6" id="KW-0238">DNA-binding</keyword>
<evidence type="ECO:0000256" key="1">
    <source>
        <dbReference type="ARBA" id="ARBA00009922"/>
    </source>
</evidence>
<dbReference type="PROSITE" id="PS51217">
    <property type="entry name" value="UVRD_HELICASE_CTER"/>
    <property type="match status" value="1"/>
</dbReference>
<sequence>MDFLEQLNSQQRVATTHIEGPLLVLAGAGSGKSRVVTYRIAHLLKIGVPSSEILAVTFTNKAADEMRQRIFHLTQESILSCTFHSLCARILRESITHLNYRSDFTIYDQEDSERVIRECLKTLGLKEDKATLKKLKTQISQAKNALTQPENIPLDERPLCQIYGIYQQKLKEYNALDFDDLLYLTVGLLKSNSQVLDIYQKCWSFILIDEYQDTNMAQYMLIRLLAARHNNVFAVGDPDQSIYSWRGANVHNILNFEKDFPGAKVIALEENYRSHSLILKAANSLIQHNEGRYPKNLWSKRTEGEKITQYLADTEYEEARFVISQIHKLHIDQKMRLNECAIFFRTHSQSRLFEDYLLKENIPYVIVGGLSFYQRREIKDLLAWLRMTLAGTDFIAFSRTINLPKRGLGDTTLQKLRELVENYKIDILTCIQSILNKKIPCKLSNKQLQGLKEYTNLILSLQKSVLQKTKLSLLIEQIIHQSHYLDYLREDPDSYQDRRRNIEELITKATEWEEENKEASLAQFLEELILKSAPEKPEENDRIRLMTLHNGKGLEFSCVFIVGLEEELLPHTNALGHSDSLEEERRLCYVGMTRAKDLLFLTAARQRHLWGMTKIMQPSRFLSEIPSVFIQIPPKKPVETYTHQQVEKNNFQEGDRVFHKDFGLGIIQKQYNTSLGMTYDVFFPQSKMLRSLVAKYAKLLPAD</sequence>
<keyword evidence="7" id="KW-0413">Isomerase</keyword>
<evidence type="ECO:0000256" key="10">
    <source>
        <dbReference type="ARBA" id="ARBA00034923"/>
    </source>
</evidence>
<reference evidence="16 17" key="1">
    <citation type="journal article" date="2022" name="bioRxiv">
        <title>Ecology and evolution of chlamydial symbionts of arthropods.</title>
        <authorList>
            <person name="Halter T."/>
            <person name="Koestlbacher S."/>
            <person name="Collingro A."/>
            <person name="Sixt B.S."/>
            <person name="Toenshoff E.R."/>
            <person name="Hendrickx F."/>
            <person name="Kostanjsek R."/>
            <person name="Horn M."/>
        </authorList>
    </citation>
    <scope>NUCLEOTIDE SEQUENCE [LARGE SCALE GENOMIC DNA]</scope>
    <source>
        <strain evidence="16">W744xW776</strain>
    </source>
</reference>
<dbReference type="Gene3D" id="1.10.486.10">
    <property type="entry name" value="PCRA, domain 4"/>
    <property type="match status" value="1"/>
</dbReference>
<evidence type="ECO:0000256" key="7">
    <source>
        <dbReference type="ARBA" id="ARBA00023235"/>
    </source>
</evidence>
<dbReference type="InterPro" id="IPR014016">
    <property type="entry name" value="UvrD-like_ATP-bd"/>
</dbReference>
<dbReference type="Pfam" id="PF13361">
    <property type="entry name" value="UvrD_C"/>
    <property type="match status" value="1"/>
</dbReference>
<evidence type="ECO:0000256" key="11">
    <source>
        <dbReference type="ARBA" id="ARBA00048988"/>
    </source>
</evidence>
<dbReference type="InterPro" id="IPR027417">
    <property type="entry name" value="P-loop_NTPase"/>
</dbReference>
<keyword evidence="4 12" id="KW-0347">Helicase</keyword>
<keyword evidence="13" id="KW-0175">Coiled coil</keyword>